<feature type="transmembrane region" description="Helical" evidence="1">
    <location>
        <begin position="386"/>
        <end position="404"/>
    </location>
</feature>
<feature type="transmembrane region" description="Helical" evidence="1">
    <location>
        <begin position="227"/>
        <end position="249"/>
    </location>
</feature>
<keyword evidence="1" id="KW-1133">Transmembrane helix</keyword>
<evidence type="ECO:0000313" key="3">
    <source>
        <dbReference type="Proteomes" id="UP000298429"/>
    </source>
</evidence>
<name>A0A5F2AYA2_9LEPT</name>
<accession>A0A5F2AYA2</accession>
<evidence type="ECO:0000313" key="2">
    <source>
        <dbReference type="EMBL" id="TGL92957.1"/>
    </source>
</evidence>
<dbReference type="Proteomes" id="UP000298429">
    <property type="component" value="Unassembled WGS sequence"/>
</dbReference>
<feature type="transmembrane region" description="Helical" evidence="1">
    <location>
        <begin position="116"/>
        <end position="133"/>
    </location>
</feature>
<feature type="transmembrane region" description="Helical" evidence="1">
    <location>
        <begin position="90"/>
        <end position="110"/>
    </location>
</feature>
<dbReference type="OrthoDB" id="2020414at2"/>
<feature type="transmembrane region" description="Helical" evidence="1">
    <location>
        <begin position="352"/>
        <end position="374"/>
    </location>
</feature>
<evidence type="ECO:0008006" key="4">
    <source>
        <dbReference type="Google" id="ProtNLM"/>
    </source>
</evidence>
<reference evidence="2 3" key="1">
    <citation type="journal article" date="2019" name="PLoS Negl. Trop. Dis.">
        <title>Revisiting the worldwide diversity of Leptospira species in the environment.</title>
        <authorList>
            <person name="Vincent A.T."/>
            <person name="Schiettekatte O."/>
            <person name="Bourhy P."/>
            <person name="Veyrier F.J."/>
            <person name="Picardeau M."/>
        </authorList>
    </citation>
    <scope>NUCLEOTIDE SEQUENCE [LARGE SCALE GENOMIC DNA]</scope>
    <source>
        <strain evidence="2 3">201702444</strain>
    </source>
</reference>
<feature type="transmembrane region" description="Helical" evidence="1">
    <location>
        <begin position="12"/>
        <end position="31"/>
    </location>
</feature>
<keyword evidence="1" id="KW-0472">Membrane</keyword>
<feature type="transmembrane region" description="Helical" evidence="1">
    <location>
        <begin position="190"/>
        <end position="215"/>
    </location>
</feature>
<evidence type="ECO:0000256" key="1">
    <source>
        <dbReference type="SAM" id="Phobius"/>
    </source>
</evidence>
<dbReference type="EMBL" id="RQGN01000103">
    <property type="protein sequence ID" value="TGL92957.1"/>
    <property type="molecule type" value="Genomic_DNA"/>
</dbReference>
<comment type="caution">
    <text evidence="2">The sequence shown here is derived from an EMBL/GenBank/DDBJ whole genome shotgun (WGS) entry which is preliminary data.</text>
</comment>
<feature type="transmembrane region" description="Helical" evidence="1">
    <location>
        <begin position="287"/>
        <end position="308"/>
    </location>
</feature>
<sequence>MDLPAIVFFKRISGRIILFLFAFLLYSFLFYQSAWLSDDSFITFRVVDNFLNGFGLRWNPLERVQVFTHPLWLFLLIPIEWAIREISISAYLLSYVCGILFLSVYCFSFFRFRNGLLWITLSFGVFFSSRIFIDYNTSGLENPLSFLLLLIFQIKFYSLYAEQKSVETESTSAESEKKSNGTINSDSFEIGLLSALLLLTRLDLGLFLILPGFVFLGRIYRDHRIPFLKYSFLGILPLIFYLGFSLVYYGSFFPNTFYAKTNVLSSFSERIVAGWDYLRISLKWDPIVTFVFGFHLIWIFVDLASSVLSRFSNVPLKFRWKLSREERAILGLSACSILLAFLYLLWVGGDFMAGRFLGTCLILSVFSQSLVLALRAEQLNLNIQKFAIVSCIVVAIYFLAHPASPFRYTFARSPVRVDRGVVDERASYQDNSSLKRWMQGVTPETHPWAVYGKKIGQNGNAGTNERGGTTASNRTGRDALTEVEAAQRVHVTTNVGLAGYYGGPSVHWIDLLGITDPFLARLPGKGFPGHYVRLLPSGYREYIEEISASLPNPLLDRFYYEVRLLSEEELWTNERWVTIFNFTFLGKGNFRAVAESENGFYYPFDLEAYRNTLYGFPYANMKDDELSKLLIREYFGRVSTTLP</sequence>
<proteinExistence type="predicted"/>
<gene>
    <name evidence="2" type="ORF">EHQ76_19350</name>
</gene>
<protein>
    <recommendedName>
        <fullName evidence="4">Glycosyltransferase RgtA/B/C/D-like domain-containing protein</fullName>
    </recommendedName>
</protein>
<organism evidence="2 3">
    <name type="scientific">Leptospira barantonii</name>
    <dbReference type="NCBI Taxonomy" id="2023184"/>
    <lineage>
        <taxon>Bacteria</taxon>
        <taxon>Pseudomonadati</taxon>
        <taxon>Spirochaetota</taxon>
        <taxon>Spirochaetia</taxon>
        <taxon>Leptospirales</taxon>
        <taxon>Leptospiraceae</taxon>
        <taxon>Leptospira</taxon>
    </lineage>
</organism>
<feature type="transmembrane region" description="Helical" evidence="1">
    <location>
        <begin position="328"/>
        <end position="346"/>
    </location>
</feature>
<dbReference type="AlphaFoldDB" id="A0A5F2AYA2"/>
<keyword evidence="1" id="KW-0812">Transmembrane</keyword>
<dbReference type="RefSeq" id="WP_135672486.1">
    <property type="nucleotide sequence ID" value="NZ_RQGN01000103.1"/>
</dbReference>